<accession>A0A7J5ZAQ8</accession>
<evidence type="ECO:0000313" key="3">
    <source>
        <dbReference type="Proteomes" id="UP000518266"/>
    </source>
</evidence>
<evidence type="ECO:0000313" key="2">
    <source>
        <dbReference type="EMBL" id="KAF3858884.1"/>
    </source>
</evidence>
<dbReference type="Pfam" id="PF13613">
    <property type="entry name" value="HTH_Tnp_4"/>
    <property type="match status" value="1"/>
</dbReference>
<sequence length="109" mass="11895">MEPGDNTPRARMSGFGKFGKVKERRLAFQRKLPPIDELLLFLMHLSVGLHLRDLAEQFGIHCTTVELTSGTSTLIAMVVISDAMSAEKSLYTSLTLRTSGSGSSPRTAL</sequence>
<gene>
    <name evidence="2" type="ORF">F7725_012085</name>
</gene>
<feature type="domain" description="Transposase Helix-turn-helix" evidence="1">
    <location>
        <begin position="30"/>
        <end position="66"/>
    </location>
</feature>
<name>A0A7J5ZAQ8_DISMA</name>
<organism evidence="2 3">
    <name type="scientific">Dissostichus mawsoni</name>
    <name type="common">Antarctic cod</name>
    <dbReference type="NCBI Taxonomy" id="36200"/>
    <lineage>
        <taxon>Eukaryota</taxon>
        <taxon>Metazoa</taxon>
        <taxon>Chordata</taxon>
        <taxon>Craniata</taxon>
        <taxon>Vertebrata</taxon>
        <taxon>Euteleostomi</taxon>
        <taxon>Actinopterygii</taxon>
        <taxon>Neopterygii</taxon>
        <taxon>Teleostei</taxon>
        <taxon>Neoteleostei</taxon>
        <taxon>Acanthomorphata</taxon>
        <taxon>Eupercaria</taxon>
        <taxon>Perciformes</taxon>
        <taxon>Notothenioidei</taxon>
        <taxon>Nototheniidae</taxon>
        <taxon>Dissostichus</taxon>
    </lineage>
</organism>
<dbReference type="Proteomes" id="UP000518266">
    <property type="component" value="Unassembled WGS sequence"/>
</dbReference>
<dbReference type="EMBL" id="JAAKFY010000004">
    <property type="protein sequence ID" value="KAF3858884.1"/>
    <property type="molecule type" value="Genomic_DNA"/>
</dbReference>
<dbReference type="OrthoDB" id="10020990at2759"/>
<evidence type="ECO:0000259" key="1">
    <source>
        <dbReference type="Pfam" id="PF13613"/>
    </source>
</evidence>
<reference evidence="2 3" key="1">
    <citation type="submission" date="2020-03" db="EMBL/GenBank/DDBJ databases">
        <title>Dissostichus mawsoni Genome sequencing and assembly.</title>
        <authorList>
            <person name="Park H."/>
        </authorList>
    </citation>
    <scope>NUCLEOTIDE SEQUENCE [LARGE SCALE GENOMIC DNA]</scope>
    <source>
        <strain evidence="2">DM0001</strain>
        <tissue evidence="2">Muscle</tissue>
    </source>
</reference>
<protein>
    <recommendedName>
        <fullName evidence="1">Transposase Helix-turn-helix domain-containing protein</fullName>
    </recommendedName>
</protein>
<proteinExistence type="predicted"/>
<dbReference type="AlphaFoldDB" id="A0A7J5ZAQ8"/>
<keyword evidence="3" id="KW-1185">Reference proteome</keyword>
<comment type="caution">
    <text evidence="2">The sequence shown here is derived from an EMBL/GenBank/DDBJ whole genome shotgun (WGS) entry which is preliminary data.</text>
</comment>
<dbReference type="InterPro" id="IPR027805">
    <property type="entry name" value="Transposase_HTH_dom"/>
</dbReference>